<reference evidence="1 2" key="1">
    <citation type="submission" date="2016-10" db="EMBL/GenBank/DDBJ databases">
        <authorList>
            <person name="de Groot N.N."/>
        </authorList>
    </citation>
    <scope>NUCLEOTIDE SEQUENCE [LARGE SCALE GENOMIC DNA]</scope>
    <source>
        <strain evidence="1 2">DSM 9236</strain>
    </source>
</reference>
<name>A0A1I2C8N0_9FIRM</name>
<dbReference type="Proteomes" id="UP000198896">
    <property type="component" value="Unassembled WGS sequence"/>
</dbReference>
<evidence type="ECO:0000313" key="2">
    <source>
        <dbReference type="Proteomes" id="UP000198896"/>
    </source>
</evidence>
<accession>A0A1I2C8N0</accession>
<evidence type="ECO:0000313" key="1">
    <source>
        <dbReference type="EMBL" id="SFE64696.1"/>
    </source>
</evidence>
<keyword evidence="2" id="KW-1185">Reference proteome</keyword>
<organism evidence="1 2">
    <name type="scientific">Succiniclasticum ruminis DSM 9236</name>
    <dbReference type="NCBI Taxonomy" id="1123323"/>
    <lineage>
        <taxon>Bacteria</taxon>
        <taxon>Bacillati</taxon>
        <taxon>Bacillota</taxon>
        <taxon>Negativicutes</taxon>
        <taxon>Acidaminococcales</taxon>
        <taxon>Acidaminococcaceae</taxon>
        <taxon>Succiniclasticum</taxon>
    </lineage>
</organism>
<dbReference type="STRING" id="1123323.SAMN05216245_11176"/>
<gene>
    <name evidence="1" type="ORF">SAMN05216245_11176</name>
</gene>
<dbReference type="EMBL" id="FONL01000011">
    <property type="protein sequence ID" value="SFE64696.1"/>
    <property type="molecule type" value="Genomic_DNA"/>
</dbReference>
<dbReference type="AlphaFoldDB" id="A0A1I2C8N0"/>
<proteinExistence type="predicted"/>
<sequence>MRVSPLQWRTDRQMEPILFNIILYTIFVQNPYSFHMNRNYFHVLGCAPVIKLQREDKFKKI</sequence>
<protein>
    <submittedName>
        <fullName evidence="1">Uncharacterized protein</fullName>
    </submittedName>
</protein>